<evidence type="ECO:0000313" key="3">
    <source>
        <dbReference type="Proteomes" id="UP000320333"/>
    </source>
</evidence>
<proteinExistence type="predicted"/>
<accession>A0A507EME6</accession>
<dbReference type="SUPFAM" id="SSF53807">
    <property type="entry name" value="Helical backbone' metal receptor"/>
    <property type="match status" value="1"/>
</dbReference>
<dbReference type="EMBL" id="QEAP01000498">
    <property type="protein sequence ID" value="TPX65263.1"/>
    <property type="molecule type" value="Genomic_DNA"/>
</dbReference>
<protein>
    <recommendedName>
        <fullName evidence="1">Fe/B12 periplasmic-binding domain-containing protein</fullName>
    </recommendedName>
</protein>
<dbReference type="AlphaFoldDB" id="A0A507EME6"/>
<feature type="domain" description="Fe/B12 periplasmic-binding" evidence="1">
    <location>
        <begin position="5"/>
        <end position="301"/>
    </location>
</feature>
<dbReference type="PANTHER" id="PTHR42860:SF1">
    <property type="entry name" value="VITAMIN B12-BINDING PROTEIN"/>
    <property type="match status" value="1"/>
</dbReference>
<gene>
    <name evidence="2" type="ORF">CcCBS67573_g08171</name>
</gene>
<dbReference type="InterPro" id="IPR002491">
    <property type="entry name" value="ABC_transptr_periplasmic_BD"/>
</dbReference>
<dbReference type="PROSITE" id="PS50983">
    <property type="entry name" value="FE_B12_PBP"/>
    <property type="match status" value="1"/>
</dbReference>
<evidence type="ECO:0000313" key="2">
    <source>
        <dbReference type="EMBL" id="TPX65263.1"/>
    </source>
</evidence>
<dbReference type="Proteomes" id="UP000320333">
    <property type="component" value="Unassembled WGS sequence"/>
</dbReference>
<dbReference type="STRING" id="246404.A0A507EME6"/>
<dbReference type="Pfam" id="PF01497">
    <property type="entry name" value="Peripla_BP_2"/>
    <property type="match status" value="1"/>
</dbReference>
<organism evidence="2 3">
    <name type="scientific">Chytriomyces confervae</name>
    <dbReference type="NCBI Taxonomy" id="246404"/>
    <lineage>
        <taxon>Eukaryota</taxon>
        <taxon>Fungi</taxon>
        <taxon>Fungi incertae sedis</taxon>
        <taxon>Chytridiomycota</taxon>
        <taxon>Chytridiomycota incertae sedis</taxon>
        <taxon>Chytridiomycetes</taxon>
        <taxon>Chytridiales</taxon>
        <taxon>Chytriomycetaceae</taxon>
        <taxon>Chytriomyces</taxon>
    </lineage>
</organism>
<reference evidence="2 3" key="1">
    <citation type="journal article" date="2019" name="Sci. Rep.">
        <title>Comparative genomics of chytrid fungi reveal insights into the obligate biotrophic and pathogenic lifestyle of Synchytrium endobioticum.</title>
        <authorList>
            <person name="van de Vossenberg B.T.L.H."/>
            <person name="Warris S."/>
            <person name="Nguyen H.D.T."/>
            <person name="van Gent-Pelzer M.P.E."/>
            <person name="Joly D.L."/>
            <person name="van de Geest H.C."/>
            <person name="Bonants P.J.M."/>
            <person name="Smith D.S."/>
            <person name="Levesque C.A."/>
            <person name="van der Lee T.A.J."/>
        </authorList>
    </citation>
    <scope>NUCLEOTIDE SEQUENCE [LARGE SCALE GENOMIC DNA]</scope>
    <source>
        <strain evidence="2 3">CBS 675.73</strain>
    </source>
</reference>
<dbReference type="Gene3D" id="3.40.50.1980">
    <property type="entry name" value="Nitrogenase molybdenum iron protein domain"/>
    <property type="match status" value="2"/>
</dbReference>
<dbReference type="InterPro" id="IPR051030">
    <property type="entry name" value="Vitamin_B12-ABC_binding"/>
</dbReference>
<name>A0A507EME6_9FUNG</name>
<keyword evidence="3" id="KW-1185">Reference proteome</keyword>
<dbReference type="PANTHER" id="PTHR42860">
    <property type="entry name" value="VITAMIN B12-BINDING PROTEIN"/>
    <property type="match status" value="1"/>
</dbReference>
<dbReference type="OrthoDB" id="274765at2759"/>
<sequence>MSGGRIVSMLPSASEMVCLVGGEEYLVGRSHEDDYPASITKLPIVTGQNTVFTSSADVDRQVSESLAQGDALYTIDAELLQQLKPSVIVTQDLCHVCAIDLQTVERIANRMNPKPKIITLNPMTFTDVIEDILRVGNELGFAENAQAAVKALNNRVQAASSIASHLLETVNKGVRPRVLFVEWTDPVYPGGHWTPQLIHMAGATQPIKPATELVGAGPSARVTNEACVESDPEIIIISPCGLKLPEATREADLIRDLPWFKQMCKPGVRVAIVDGNEMFNRPGPRLVDALEFLVGYIWNREDLIPKGFPYAKYIE</sequence>
<evidence type="ECO:0000259" key="1">
    <source>
        <dbReference type="PROSITE" id="PS50983"/>
    </source>
</evidence>
<comment type="caution">
    <text evidence="2">The sequence shown here is derived from an EMBL/GenBank/DDBJ whole genome shotgun (WGS) entry which is preliminary data.</text>
</comment>